<feature type="domain" description="PAC" evidence="10">
    <location>
        <begin position="168"/>
        <end position="220"/>
    </location>
</feature>
<keyword evidence="3" id="KW-0067">ATP-binding</keyword>
<evidence type="ECO:0000259" key="8">
    <source>
        <dbReference type="PROSITE" id="PS50045"/>
    </source>
</evidence>
<name>A0A942STY7_9BACI</name>
<dbReference type="EMBL" id="JAGYPE020000004">
    <property type="protein sequence ID" value="MCH6264643.1"/>
    <property type="molecule type" value="Genomic_DNA"/>
</dbReference>
<proteinExistence type="predicted"/>
<dbReference type="Gene3D" id="1.10.10.60">
    <property type="entry name" value="Homeodomain-like"/>
    <property type="match status" value="1"/>
</dbReference>
<evidence type="ECO:0000256" key="6">
    <source>
        <dbReference type="ARBA" id="ARBA00029500"/>
    </source>
</evidence>
<dbReference type="InterPro" id="IPR058031">
    <property type="entry name" value="AAA_lid_NorR"/>
</dbReference>
<evidence type="ECO:0000256" key="3">
    <source>
        <dbReference type="ARBA" id="ARBA00022840"/>
    </source>
</evidence>
<evidence type="ECO:0000256" key="7">
    <source>
        <dbReference type="SAM" id="Coils"/>
    </source>
</evidence>
<dbReference type="InterPro" id="IPR000014">
    <property type="entry name" value="PAS"/>
</dbReference>
<dbReference type="InterPro" id="IPR002078">
    <property type="entry name" value="Sigma_54_int"/>
</dbReference>
<reference evidence="11" key="1">
    <citation type="submission" date="2021-05" db="EMBL/GenBank/DDBJ databases">
        <title>Novel Bacillus species.</title>
        <authorList>
            <person name="Liu G."/>
        </authorList>
    </citation>
    <scope>NUCLEOTIDE SEQUENCE</scope>
    <source>
        <strain evidence="11 13">FJAT-50051</strain>
    </source>
</reference>
<dbReference type="Pfam" id="PF18024">
    <property type="entry name" value="HTH_50"/>
    <property type="match status" value="1"/>
</dbReference>
<keyword evidence="4" id="KW-0805">Transcription regulation</keyword>
<comment type="caution">
    <text evidence="11">The sequence shown here is derived from an EMBL/GenBank/DDBJ whole genome shotgun (WGS) entry which is preliminary data.</text>
</comment>
<dbReference type="SUPFAM" id="SSF46689">
    <property type="entry name" value="Homeodomain-like"/>
    <property type="match status" value="1"/>
</dbReference>
<keyword evidence="2" id="KW-0058">Aromatic hydrocarbons catabolism</keyword>
<dbReference type="PANTHER" id="PTHR32071">
    <property type="entry name" value="TRANSCRIPTIONAL REGULATORY PROTEIN"/>
    <property type="match status" value="1"/>
</dbReference>
<evidence type="ECO:0000256" key="5">
    <source>
        <dbReference type="ARBA" id="ARBA00023163"/>
    </source>
</evidence>
<gene>
    <name evidence="11" type="ORF">KHB02_00265</name>
    <name evidence="12" type="ORF">KHB02_003790</name>
</gene>
<dbReference type="GO" id="GO:0005524">
    <property type="term" value="F:ATP binding"/>
    <property type="evidence" value="ECO:0007669"/>
    <property type="project" value="UniProtKB-KW"/>
</dbReference>
<feature type="domain" description="PAS" evidence="9">
    <location>
        <begin position="101"/>
        <end position="146"/>
    </location>
</feature>
<dbReference type="InterPro" id="IPR025944">
    <property type="entry name" value="Sigma_54_int_dom_CS"/>
</dbReference>
<dbReference type="Pfam" id="PF00158">
    <property type="entry name" value="Sigma54_activat"/>
    <property type="match status" value="1"/>
</dbReference>
<evidence type="ECO:0000259" key="10">
    <source>
        <dbReference type="PROSITE" id="PS50113"/>
    </source>
</evidence>
<dbReference type="EMBL" id="JAGYPE010000001">
    <property type="protein sequence ID" value="MBS4179808.1"/>
    <property type="molecule type" value="Genomic_DNA"/>
</dbReference>
<evidence type="ECO:0000313" key="12">
    <source>
        <dbReference type="EMBL" id="MCH6264643.1"/>
    </source>
</evidence>
<keyword evidence="7" id="KW-0175">Coiled coil</keyword>
<dbReference type="Proteomes" id="UP000677265">
    <property type="component" value="Unassembled WGS sequence"/>
</dbReference>
<dbReference type="InterPro" id="IPR013767">
    <property type="entry name" value="PAS_fold"/>
</dbReference>
<dbReference type="PROSITE" id="PS00675">
    <property type="entry name" value="SIGMA54_INTERACT_1"/>
    <property type="match status" value="1"/>
</dbReference>
<evidence type="ECO:0000313" key="13">
    <source>
        <dbReference type="Proteomes" id="UP000677265"/>
    </source>
</evidence>
<dbReference type="Gene3D" id="1.10.8.60">
    <property type="match status" value="1"/>
</dbReference>
<dbReference type="FunFam" id="3.40.50.300:FF:000006">
    <property type="entry name" value="DNA-binding transcriptional regulator NtrC"/>
    <property type="match status" value="1"/>
</dbReference>
<dbReference type="PROSITE" id="PS00688">
    <property type="entry name" value="SIGMA54_INTERACT_3"/>
    <property type="match status" value="1"/>
</dbReference>
<keyword evidence="1" id="KW-0547">Nucleotide-binding</keyword>
<protein>
    <recommendedName>
        <fullName evidence="6">HTH-type transcriptional regulatory protein TyrR</fullName>
    </recommendedName>
</protein>
<dbReference type="Gene3D" id="3.40.50.300">
    <property type="entry name" value="P-loop containing nucleotide triphosphate hydrolases"/>
    <property type="match status" value="1"/>
</dbReference>
<dbReference type="CDD" id="cd00130">
    <property type="entry name" value="PAS"/>
    <property type="match status" value="1"/>
</dbReference>
<dbReference type="InterPro" id="IPR000700">
    <property type="entry name" value="PAS-assoc_C"/>
</dbReference>
<dbReference type="AlphaFoldDB" id="A0A942STY7"/>
<dbReference type="PANTHER" id="PTHR32071:SF57">
    <property type="entry name" value="C4-DICARBOXYLATE TRANSPORT TRANSCRIPTIONAL REGULATORY PROTEIN DCTD"/>
    <property type="match status" value="1"/>
</dbReference>
<dbReference type="NCBIfam" id="TIGR00229">
    <property type="entry name" value="sensory_box"/>
    <property type="match status" value="1"/>
</dbReference>
<dbReference type="Pfam" id="PF00989">
    <property type="entry name" value="PAS"/>
    <property type="match status" value="1"/>
</dbReference>
<dbReference type="InterPro" id="IPR025662">
    <property type="entry name" value="Sigma_54_int_dom_ATP-bd_1"/>
</dbReference>
<dbReference type="GO" id="GO:0003677">
    <property type="term" value="F:DNA binding"/>
    <property type="evidence" value="ECO:0007669"/>
    <property type="project" value="UniProtKB-KW"/>
</dbReference>
<dbReference type="GO" id="GO:0006355">
    <property type="term" value="P:regulation of DNA-templated transcription"/>
    <property type="evidence" value="ECO:0007669"/>
    <property type="project" value="InterPro"/>
</dbReference>
<dbReference type="CDD" id="cd00009">
    <property type="entry name" value="AAA"/>
    <property type="match status" value="1"/>
</dbReference>
<feature type="coiled-coil region" evidence="7">
    <location>
        <begin position="211"/>
        <end position="238"/>
    </location>
</feature>
<dbReference type="InterPro" id="IPR027417">
    <property type="entry name" value="P-loop_NTPase"/>
</dbReference>
<organism evidence="11">
    <name type="scientific">Neobacillus citreus</name>
    <dbReference type="NCBI Taxonomy" id="2833578"/>
    <lineage>
        <taxon>Bacteria</taxon>
        <taxon>Bacillati</taxon>
        <taxon>Bacillota</taxon>
        <taxon>Bacilli</taxon>
        <taxon>Bacillales</taxon>
        <taxon>Bacillaceae</taxon>
        <taxon>Neobacillus</taxon>
    </lineage>
</organism>
<dbReference type="InterPro" id="IPR030828">
    <property type="entry name" value="HTH_TyrR"/>
</dbReference>
<dbReference type="Gene3D" id="3.30.450.20">
    <property type="entry name" value="PAS domain"/>
    <property type="match status" value="1"/>
</dbReference>
<evidence type="ECO:0000256" key="2">
    <source>
        <dbReference type="ARBA" id="ARBA00022797"/>
    </source>
</evidence>
<sequence>MEAVIIDKLPFPFFIAASDNRILYSNEMLQKHIPFSGKCIHEVFDIWVELRGGQLVHASWEGKDWIFIKSPFLDSEKIGYIGTFSTELTSLIKELKEANKVNRELNAVIENMYDGIYITNKEGITVKTNSAIERLTGIPKEYYIGKKVDDLMKRGILKNSVTHQVLEKKRSVSLVQQNFKGREVLLTGSPVLDENGEIESIVTNIRDLSELNDLQAALTKANQLNHSYKEEIERLKGKSFTKSGVVIRSEQLQKIYETAERIANVDATVLILGETGTGKDVLARYIFDNSERSRRGQMIKINCGAIPPDLLESELFGYEAGAFTGASGKGKPGMFELANDGVLFLDEVGELPLHLQVKLLRVIQEREVQRIGGTVPKKVDVRTIAATNRNLKEMVADGKFREDLFYRLNVIPISIPPLSDRKADILPLVDYFLEVMNSKYSLEKQLSSGLKEFFYNYGWPGNVRELSNLIERMCLVTEESTLTVDHLPADYRKTEMQAIPINEMMTLKQATEIAEEKLLKLALKKYRTTYELAEALDSSQPTIVRKLKKYNLKF</sequence>
<evidence type="ECO:0000256" key="1">
    <source>
        <dbReference type="ARBA" id="ARBA00022741"/>
    </source>
</evidence>
<evidence type="ECO:0000256" key="4">
    <source>
        <dbReference type="ARBA" id="ARBA00023015"/>
    </source>
</evidence>
<dbReference type="InterPro" id="IPR035965">
    <property type="entry name" value="PAS-like_dom_sf"/>
</dbReference>
<keyword evidence="5" id="KW-0804">Transcription</keyword>
<dbReference type="SMART" id="SM00382">
    <property type="entry name" value="AAA"/>
    <property type="match status" value="1"/>
</dbReference>
<evidence type="ECO:0000313" key="11">
    <source>
        <dbReference type="EMBL" id="MBS4179808.1"/>
    </source>
</evidence>
<feature type="domain" description="Sigma-54 factor interaction" evidence="8">
    <location>
        <begin position="245"/>
        <end position="475"/>
    </location>
</feature>
<dbReference type="InterPro" id="IPR009057">
    <property type="entry name" value="Homeodomain-like_sf"/>
</dbReference>
<dbReference type="SMART" id="SM00091">
    <property type="entry name" value="PAS"/>
    <property type="match status" value="1"/>
</dbReference>
<dbReference type="RefSeq" id="WP_213139861.1">
    <property type="nucleotide sequence ID" value="NZ_JAGYPE020000004.1"/>
</dbReference>
<dbReference type="PROSITE" id="PS50045">
    <property type="entry name" value="SIGMA54_INTERACT_4"/>
    <property type="match status" value="1"/>
</dbReference>
<keyword evidence="13" id="KW-1185">Reference proteome</keyword>
<dbReference type="PROSITE" id="PS50112">
    <property type="entry name" value="PAS"/>
    <property type="match status" value="1"/>
</dbReference>
<dbReference type="InterPro" id="IPR003593">
    <property type="entry name" value="AAA+_ATPase"/>
</dbReference>
<accession>A0A942STY7</accession>
<dbReference type="PROSITE" id="PS50113">
    <property type="entry name" value="PAC"/>
    <property type="match status" value="1"/>
</dbReference>
<dbReference type="SUPFAM" id="SSF55785">
    <property type="entry name" value="PYP-like sensor domain (PAS domain)"/>
    <property type="match status" value="1"/>
</dbReference>
<evidence type="ECO:0000259" key="9">
    <source>
        <dbReference type="PROSITE" id="PS50112"/>
    </source>
</evidence>
<dbReference type="Pfam" id="PF25601">
    <property type="entry name" value="AAA_lid_14"/>
    <property type="match status" value="1"/>
</dbReference>
<dbReference type="SUPFAM" id="SSF52540">
    <property type="entry name" value="P-loop containing nucleoside triphosphate hydrolases"/>
    <property type="match status" value="1"/>
</dbReference>